<keyword evidence="2" id="KW-1003">Cell membrane</keyword>
<evidence type="ECO:0000256" key="7">
    <source>
        <dbReference type="ARBA" id="ARBA00023136"/>
    </source>
</evidence>
<keyword evidence="3 10" id="KW-0328">Glycosyltransferase</keyword>
<dbReference type="Pfam" id="PF13231">
    <property type="entry name" value="PMT_2"/>
    <property type="match status" value="1"/>
</dbReference>
<protein>
    <submittedName>
        <fullName evidence="10">Glycosyltransferase family 39 protein</fullName>
        <ecNumber evidence="10">2.4.-.-</ecNumber>
    </submittedName>
</protein>
<reference evidence="11" key="1">
    <citation type="journal article" date="2019" name="Int. J. Syst. Evol. Microbiol.">
        <title>The Global Catalogue of Microorganisms (GCM) 10K type strain sequencing project: providing services to taxonomists for standard genome sequencing and annotation.</title>
        <authorList>
            <consortium name="The Broad Institute Genomics Platform"/>
            <consortium name="The Broad Institute Genome Sequencing Center for Infectious Disease"/>
            <person name="Wu L."/>
            <person name="Ma J."/>
        </authorList>
    </citation>
    <scope>NUCLEOTIDE SEQUENCE [LARGE SCALE GENOMIC DNA]</scope>
    <source>
        <strain evidence="11">DT43</strain>
    </source>
</reference>
<proteinExistence type="predicted"/>
<evidence type="ECO:0000256" key="4">
    <source>
        <dbReference type="ARBA" id="ARBA00022679"/>
    </source>
</evidence>
<keyword evidence="4 10" id="KW-0808">Transferase</keyword>
<evidence type="ECO:0000313" key="11">
    <source>
        <dbReference type="Proteomes" id="UP001596012"/>
    </source>
</evidence>
<keyword evidence="7 8" id="KW-0472">Membrane</keyword>
<evidence type="ECO:0000313" key="10">
    <source>
        <dbReference type="EMBL" id="MFC4470384.1"/>
    </source>
</evidence>
<feature type="transmembrane region" description="Helical" evidence="8">
    <location>
        <begin position="254"/>
        <end position="271"/>
    </location>
</feature>
<evidence type="ECO:0000256" key="3">
    <source>
        <dbReference type="ARBA" id="ARBA00022676"/>
    </source>
</evidence>
<feature type="transmembrane region" description="Helical" evidence="8">
    <location>
        <begin position="115"/>
        <end position="133"/>
    </location>
</feature>
<feature type="transmembrane region" description="Helical" evidence="8">
    <location>
        <begin position="182"/>
        <end position="200"/>
    </location>
</feature>
<feature type="transmembrane region" description="Helical" evidence="8">
    <location>
        <begin position="89"/>
        <end position="108"/>
    </location>
</feature>
<feature type="domain" description="Glycosyltransferase RgtA/B/C/D-like" evidence="9">
    <location>
        <begin position="64"/>
        <end position="195"/>
    </location>
</feature>
<evidence type="ECO:0000256" key="5">
    <source>
        <dbReference type="ARBA" id="ARBA00022692"/>
    </source>
</evidence>
<sequence length="471" mass="50210">MMLSLGLWGLDRGMWWDETITYEASTRSLGELWRLLGTVDAVHGLYYLLMHAVLPPSEGDVVLLRLPSVVGMTLAVAGTAAIGRRLAGAQVGVLAGLVLAVLPLASHYAQEGRSYALVTATVVLASLLFLRALEKPSAARWVGYAAVVLLATALHLFAVLILLAHGVCLAAARSPGRITRRWVAAALTVSVCVLPFALLARRQASQVGRLDPTSVKTIGFLGHEFLGPGIAASVAVSALAIVGLRGPVGVRAFALPWLVVPSAVLLAYSFIQPAFHPRYVLHSLPALALLAAAGTDAAARAAAQQLTRRRSGCNAGRLAAGCGLVLVASLLALHLPGQLKERTAASRNDDQTAAARLISAHARRGDAVVFVPATKRSLEYVYRREFSQISDVLQVVTPLAANNLFGQEAAAQDVRRLLLGHERVWVIDRTGVTPDTSGTGAAKARVLRDEYRLAWRRDVTGLRVSLYVRKQ</sequence>
<keyword evidence="6 8" id="KW-1133">Transmembrane helix</keyword>
<feature type="transmembrane region" description="Helical" evidence="8">
    <location>
        <begin position="62"/>
        <end position="83"/>
    </location>
</feature>
<evidence type="ECO:0000256" key="2">
    <source>
        <dbReference type="ARBA" id="ARBA00022475"/>
    </source>
</evidence>
<accession>A0ABV8Z234</accession>
<keyword evidence="5 8" id="KW-0812">Transmembrane</keyword>
<keyword evidence="11" id="KW-1185">Reference proteome</keyword>
<organism evidence="10 11">
    <name type="scientific">Streptomyces xiangluensis</name>
    <dbReference type="NCBI Taxonomy" id="2665720"/>
    <lineage>
        <taxon>Bacteria</taxon>
        <taxon>Bacillati</taxon>
        <taxon>Actinomycetota</taxon>
        <taxon>Actinomycetes</taxon>
        <taxon>Kitasatosporales</taxon>
        <taxon>Streptomycetaceae</taxon>
        <taxon>Streptomyces</taxon>
    </lineage>
</organism>
<comment type="subcellular location">
    <subcellularLocation>
        <location evidence="1">Cell membrane</location>
        <topology evidence="1">Multi-pass membrane protein</topology>
    </subcellularLocation>
</comment>
<dbReference type="Proteomes" id="UP001596012">
    <property type="component" value="Unassembled WGS sequence"/>
</dbReference>
<feature type="transmembrane region" description="Helical" evidence="8">
    <location>
        <begin position="220"/>
        <end position="242"/>
    </location>
</feature>
<gene>
    <name evidence="10" type="ORF">ACFPH6_38810</name>
</gene>
<feature type="transmembrane region" description="Helical" evidence="8">
    <location>
        <begin position="32"/>
        <end position="50"/>
    </location>
</feature>
<feature type="transmembrane region" description="Helical" evidence="8">
    <location>
        <begin position="145"/>
        <end position="170"/>
    </location>
</feature>
<evidence type="ECO:0000256" key="1">
    <source>
        <dbReference type="ARBA" id="ARBA00004651"/>
    </source>
</evidence>
<dbReference type="RefSeq" id="WP_386350968.1">
    <property type="nucleotide sequence ID" value="NZ_JBHSFG010000080.1"/>
</dbReference>
<dbReference type="InterPro" id="IPR038731">
    <property type="entry name" value="RgtA/B/C-like"/>
</dbReference>
<evidence type="ECO:0000256" key="8">
    <source>
        <dbReference type="SAM" id="Phobius"/>
    </source>
</evidence>
<name>A0ABV8Z234_9ACTN</name>
<evidence type="ECO:0000259" key="9">
    <source>
        <dbReference type="Pfam" id="PF13231"/>
    </source>
</evidence>
<dbReference type="EMBL" id="JBHSFG010000080">
    <property type="protein sequence ID" value="MFC4470384.1"/>
    <property type="molecule type" value="Genomic_DNA"/>
</dbReference>
<feature type="transmembrane region" description="Helical" evidence="8">
    <location>
        <begin position="283"/>
        <end position="303"/>
    </location>
</feature>
<feature type="transmembrane region" description="Helical" evidence="8">
    <location>
        <begin position="315"/>
        <end position="335"/>
    </location>
</feature>
<dbReference type="EC" id="2.4.-.-" evidence="10"/>
<dbReference type="PANTHER" id="PTHR33908:SF3">
    <property type="entry name" value="UNDECAPRENYL PHOSPHATE-ALPHA-4-AMINO-4-DEOXY-L-ARABINOSE ARABINOSYL TRANSFERASE"/>
    <property type="match status" value="1"/>
</dbReference>
<dbReference type="PANTHER" id="PTHR33908">
    <property type="entry name" value="MANNOSYLTRANSFERASE YKCB-RELATED"/>
    <property type="match status" value="1"/>
</dbReference>
<evidence type="ECO:0000256" key="6">
    <source>
        <dbReference type="ARBA" id="ARBA00022989"/>
    </source>
</evidence>
<dbReference type="GO" id="GO:0016757">
    <property type="term" value="F:glycosyltransferase activity"/>
    <property type="evidence" value="ECO:0007669"/>
    <property type="project" value="UniProtKB-KW"/>
</dbReference>
<comment type="caution">
    <text evidence="10">The sequence shown here is derived from an EMBL/GenBank/DDBJ whole genome shotgun (WGS) entry which is preliminary data.</text>
</comment>
<dbReference type="InterPro" id="IPR050297">
    <property type="entry name" value="LipidA_mod_glycosyltrf_83"/>
</dbReference>